<dbReference type="EMBL" id="CP036298">
    <property type="protein sequence ID" value="QDV25405.1"/>
    <property type="molecule type" value="Genomic_DNA"/>
</dbReference>
<dbReference type="PANTHER" id="PTHR30093:SF2">
    <property type="entry name" value="TYPE II SECRETION SYSTEM PROTEIN H"/>
    <property type="match status" value="1"/>
</dbReference>
<dbReference type="InterPro" id="IPR045584">
    <property type="entry name" value="Pilin-like"/>
</dbReference>
<dbReference type="RefSeq" id="WP_145080426.1">
    <property type="nucleotide sequence ID" value="NZ_CP036298.1"/>
</dbReference>
<dbReference type="PANTHER" id="PTHR30093">
    <property type="entry name" value="GENERAL SECRETION PATHWAY PROTEIN G"/>
    <property type="match status" value="1"/>
</dbReference>
<dbReference type="Pfam" id="PF07596">
    <property type="entry name" value="SBP_bac_10"/>
    <property type="match status" value="1"/>
</dbReference>
<accession>A0A518G9Y0</accession>
<gene>
    <name evidence="2" type="ORF">Q31a_37310</name>
</gene>
<dbReference type="SUPFAM" id="SSF54523">
    <property type="entry name" value="Pili subunits"/>
    <property type="match status" value="1"/>
</dbReference>
<dbReference type="Gene3D" id="3.30.700.10">
    <property type="entry name" value="Glycoprotein, Type 4 Pilin"/>
    <property type="match status" value="1"/>
</dbReference>
<dbReference type="NCBIfam" id="TIGR02532">
    <property type="entry name" value="IV_pilin_GFxxxE"/>
    <property type="match status" value="1"/>
</dbReference>
<dbReference type="NCBIfam" id="TIGR04294">
    <property type="entry name" value="pre_pil_HX9DG"/>
    <property type="match status" value="1"/>
</dbReference>
<evidence type="ECO:0000313" key="3">
    <source>
        <dbReference type="Proteomes" id="UP000318017"/>
    </source>
</evidence>
<organism evidence="2 3">
    <name type="scientific">Aureliella helgolandensis</name>
    <dbReference type="NCBI Taxonomy" id="2527968"/>
    <lineage>
        <taxon>Bacteria</taxon>
        <taxon>Pseudomonadati</taxon>
        <taxon>Planctomycetota</taxon>
        <taxon>Planctomycetia</taxon>
        <taxon>Pirellulales</taxon>
        <taxon>Pirellulaceae</taxon>
        <taxon>Aureliella</taxon>
    </lineage>
</organism>
<dbReference type="OrthoDB" id="255848at2"/>
<reference evidence="2 3" key="1">
    <citation type="submission" date="2019-02" db="EMBL/GenBank/DDBJ databases">
        <title>Deep-cultivation of Planctomycetes and their phenomic and genomic characterization uncovers novel biology.</title>
        <authorList>
            <person name="Wiegand S."/>
            <person name="Jogler M."/>
            <person name="Boedeker C."/>
            <person name="Pinto D."/>
            <person name="Vollmers J."/>
            <person name="Rivas-Marin E."/>
            <person name="Kohn T."/>
            <person name="Peeters S.H."/>
            <person name="Heuer A."/>
            <person name="Rast P."/>
            <person name="Oberbeckmann S."/>
            <person name="Bunk B."/>
            <person name="Jeske O."/>
            <person name="Meyerdierks A."/>
            <person name="Storesund J.E."/>
            <person name="Kallscheuer N."/>
            <person name="Luecker S."/>
            <person name="Lage O.M."/>
            <person name="Pohl T."/>
            <person name="Merkel B.J."/>
            <person name="Hornburger P."/>
            <person name="Mueller R.-W."/>
            <person name="Bruemmer F."/>
            <person name="Labrenz M."/>
            <person name="Spormann A.M."/>
            <person name="Op den Camp H."/>
            <person name="Overmann J."/>
            <person name="Amann R."/>
            <person name="Jetten M.S.M."/>
            <person name="Mascher T."/>
            <person name="Medema M.H."/>
            <person name="Devos D.P."/>
            <person name="Kaster A.-K."/>
            <person name="Ovreas L."/>
            <person name="Rohde M."/>
            <person name="Galperin M.Y."/>
            <person name="Jogler C."/>
        </authorList>
    </citation>
    <scope>NUCLEOTIDE SEQUENCE [LARGE SCALE GENOMIC DNA]</scope>
    <source>
        <strain evidence="2 3">Q31a</strain>
    </source>
</reference>
<evidence type="ECO:0000313" key="2">
    <source>
        <dbReference type="EMBL" id="QDV25405.1"/>
    </source>
</evidence>
<evidence type="ECO:0000259" key="1">
    <source>
        <dbReference type="Pfam" id="PF07596"/>
    </source>
</evidence>
<feature type="domain" description="DUF1559" evidence="1">
    <location>
        <begin position="39"/>
        <end position="335"/>
    </location>
</feature>
<dbReference type="Pfam" id="PF07963">
    <property type="entry name" value="N_methyl"/>
    <property type="match status" value="1"/>
</dbReference>
<dbReference type="KEGG" id="ahel:Q31a_37310"/>
<name>A0A518G9Y0_9BACT</name>
<proteinExistence type="predicted"/>
<dbReference type="InterPro" id="IPR011453">
    <property type="entry name" value="DUF1559"/>
</dbReference>
<dbReference type="AlphaFoldDB" id="A0A518G9Y0"/>
<dbReference type="InterPro" id="IPR012902">
    <property type="entry name" value="N_methyl_site"/>
</dbReference>
<protein>
    <recommendedName>
        <fullName evidence="1">DUF1559 domain-containing protein</fullName>
    </recommendedName>
</protein>
<sequence length="354" mass="38746">MKRKCLSTQRPHRAFTLVELLVVIAIIGILVGLLLPAVQAAREAARRMQCSNNLKQIGLGFLNFESAFQQLPAGPYDSDPSLSPNYVEPAGTYGSVVCCNAASPKGWSHWFKILPFVEQQNVYNLADFNLPALHSGRPADYNGEDSVARALIPTYYCPSRRGATGYGSLSFGRSDYAGCAGFYQGEMHENMGDIPAAPLGLDPRRDERAQENRGNVGGRKGFVVWNALGDKRRLADAIDGTSNSIVASEKCLPPTRHGSDGGDNERWNNAGWDECVLRWHFPPMADTDPRAIPYSNMTDKTGTVWRRYFGSSHPGGLNSVFGDGSVRFASFSVDSTVWMRACVIDDGQPSETIE</sequence>
<dbReference type="Proteomes" id="UP000318017">
    <property type="component" value="Chromosome"/>
</dbReference>
<keyword evidence="3" id="KW-1185">Reference proteome</keyword>
<dbReference type="InterPro" id="IPR027558">
    <property type="entry name" value="Pre_pil_HX9DG_C"/>
</dbReference>